<dbReference type="AlphaFoldDB" id="A0A6N3DIL1"/>
<gene>
    <name evidence="1" type="ORF">FPLFYP42_01803</name>
</gene>
<dbReference type="EMBL" id="CACRUB010000031">
    <property type="protein sequence ID" value="VYU28035.1"/>
    <property type="molecule type" value="Genomic_DNA"/>
</dbReference>
<reference evidence="1" key="1">
    <citation type="submission" date="2019-11" db="EMBL/GenBank/DDBJ databases">
        <authorList>
            <person name="Feng L."/>
        </authorList>
    </citation>
    <scope>NUCLEOTIDE SEQUENCE</scope>
    <source>
        <strain evidence="1">FplautiiLFYP42</strain>
    </source>
</reference>
<organism evidence="1">
    <name type="scientific">Flavonifractor plautii</name>
    <name type="common">Fusobacterium plautii</name>
    <dbReference type="NCBI Taxonomy" id="292800"/>
    <lineage>
        <taxon>Bacteria</taxon>
        <taxon>Bacillati</taxon>
        <taxon>Bacillota</taxon>
        <taxon>Clostridia</taxon>
        <taxon>Eubacteriales</taxon>
        <taxon>Oscillospiraceae</taxon>
        <taxon>Flavonifractor</taxon>
    </lineage>
</organism>
<accession>A0A6N3DIL1</accession>
<sequence>MKCKVKKVKRGRRMICDPGVCDHCIYVGEGDFLCDNTDDEAYVVVMSDWEPTEQYLHCLRKREGGRVQ</sequence>
<protein>
    <submittedName>
        <fullName evidence="1">Uncharacterized protein</fullName>
    </submittedName>
</protein>
<name>A0A6N3DIL1_FLAPL</name>
<evidence type="ECO:0000313" key="1">
    <source>
        <dbReference type="EMBL" id="VYU28035.1"/>
    </source>
</evidence>
<proteinExistence type="predicted"/>